<feature type="region of interest" description="Disordered" evidence="1">
    <location>
        <begin position="14"/>
        <end position="34"/>
    </location>
</feature>
<dbReference type="EMBL" id="CH473982">
    <property type="protein sequence ID" value="EDL81700.1"/>
    <property type="molecule type" value="Genomic_DNA"/>
</dbReference>
<dbReference type="CTD" id="299247"/>
<evidence type="ECO:0000313" key="2">
    <source>
        <dbReference type="EMBL" id="EDL81700.1"/>
    </source>
</evidence>
<evidence type="ECO:0000313" key="3">
    <source>
        <dbReference type="RGD" id="631343"/>
    </source>
</evidence>
<name>A0A0G2K581_RAT</name>
<evidence type="ECO:0000256" key="1">
    <source>
        <dbReference type="SAM" id="MobiDB-lite"/>
    </source>
</evidence>
<feature type="region of interest" description="Disordered" evidence="1">
    <location>
        <begin position="58"/>
        <end position="94"/>
    </location>
</feature>
<sequence length="94" mass="9849">MAKKSHPYLHWYKNENGPSVIRPGGRRGSGSPSSTAALFVSVDASRGRTLPSVIHPLVTKSKGHTDGPGETKCSLNQTPSHVCGKELLGTRGGG</sequence>
<accession>A0A0G2K581</accession>
<organism evidence="2">
    <name type="scientific">Rattus norvegicus</name>
    <name type="common">Rat</name>
    <dbReference type="NCBI Taxonomy" id="10116"/>
    <lineage>
        <taxon>Eukaryota</taxon>
        <taxon>Metazoa</taxon>
        <taxon>Chordata</taxon>
        <taxon>Craniata</taxon>
        <taxon>Vertebrata</taxon>
        <taxon>Euteleostomi</taxon>
        <taxon>Mammalia</taxon>
        <taxon>Eutheria</taxon>
        <taxon>Euarchontoglires</taxon>
        <taxon>Glires</taxon>
        <taxon>Rodentia</taxon>
        <taxon>Myomorpha</taxon>
        <taxon>Muroidea</taxon>
        <taxon>Muridae</taxon>
        <taxon>Murinae</taxon>
        <taxon>Rattus</taxon>
    </lineage>
</organism>
<feature type="compositionally biased region" description="Low complexity" evidence="1">
    <location>
        <begin position="17"/>
        <end position="34"/>
    </location>
</feature>
<dbReference type="RefSeq" id="NP_835205.1">
    <property type="nucleotide sequence ID" value="NM_178104.3"/>
</dbReference>
<dbReference type="RGD" id="631343">
    <property type="gene designation" value="Cpg1"/>
</dbReference>
<protein>
    <submittedName>
        <fullName evidence="2">RCG20685, isoform CRA_a</fullName>
    </submittedName>
</protein>
<dbReference type="AlphaFoldDB" id="A0A0G2K581"/>
<reference evidence="2" key="1">
    <citation type="journal article" date="2005" name="Genome Res.">
        <title>Gene and alternative splicing annotation with AIR.</title>
        <authorList>
            <person name="Florea L."/>
            <person name="Di Francesco V."/>
            <person name="Miller J."/>
            <person name="Turner R."/>
            <person name="Yao A."/>
            <person name="Harris M."/>
            <person name="Walenz B."/>
            <person name="Mobarry C."/>
            <person name="Merkulov G.V."/>
            <person name="Charlab R."/>
            <person name="Dew I."/>
            <person name="Deng Z."/>
            <person name="Istrail S."/>
            <person name="Li P."/>
            <person name="Sutton G."/>
        </authorList>
    </citation>
    <scope>NUCLEOTIDE SEQUENCE</scope>
    <source>
        <strain evidence="2">BN</strain>
    </source>
</reference>
<dbReference type="AGR" id="RGD:631343"/>
<gene>
    <name evidence="3" type="primary">Cpg1</name>
    <name evidence="2" type="ORF">rCG_20685</name>
</gene>
<dbReference type="KEGG" id="rno:299247"/>
<proteinExistence type="predicted"/>
<dbReference type="Proteomes" id="UP000234681">
    <property type="component" value="Chromosome 6"/>
</dbReference>
<dbReference type="GeneID" id="299247"/>
<reference evidence="2" key="2">
    <citation type="submission" date="2005-07" db="EMBL/GenBank/DDBJ databases">
        <authorList>
            <person name="Mural R.J."/>
            <person name="Li P.W."/>
            <person name="Adams M.D."/>
            <person name="Amanatides P.G."/>
            <person name="Baden-Tillson H."/>
            <person name="Barnstead M."/>
            <person name="Chin S.H."/>
            <person name="Dew I."/>
            <person name="Evans C.A."/>
            <person name="Ferriera S."/>
            <person name="Flanigan M."/>
            <person name="Fosler C."/>
            <person name="Glodek A."/>
            <person name="Gu Z."/>
            <person name="Holt R.A."/>
            <person name="Jennings D."/>
            <person name="Kraft C.L."/>
            <person name="Lu F."/>
            <person name="Nguyen T."/>
            <person name="Nusskern D.R."/>
            <person name="Pfannkoch C.M."/>
            <person name="Sitter C."/>
            <person name="Sutton G.G."/>
            <person name="Venter J.C."/>
            <person name="Wang Z."/>
            <person name="Woodage T."/>
            <person name="Zheng X.H."/>
            <person name="Zhong F."/>
        </authorList>
    </citation>
    <scope>NUCLEOTIDE SEQUENCE</scope>
    <source>
        <strain evidence="2">BN</strain>
    </source>
</reference>